<sequence>MRLTSFQATNFRGLAEVNLPQLEKFNVVVGYNGRGKTNLLSAVYLFLKNMKAGLMRATFEDPEQEQVLLWKDYDVDKPITLAGTVQLSPAEVARAIGREEPLKLTMSVRISYKSKAMQWEPETVFMNDRPLSSDGIRALEPVLDYVATQVDYVPIFDQVYFDSLMKRMAELNRSPINLKKYWYDFVNLVSKTVPEVKGIDFADFKKLVINMQSLPVYIDLTASGFQRVIMLLFVFWMSPGKLVLVEEPEVNMHPSLQYKILKLIRDWAEKDILQVITTTHSPYVLPLAQAVIVMERKENSSYASVVRLDDEVRSTMTFLGVSPGDLFFSNHILLTTGLVEPSVVKYWMAKVGADPEELGIKVYRLNSEVDLRLWRKLEEALNLRVVVVGDCREDSSGCVRIGREMESYFNRESVVGSLRRIGIVPEDRELRDLNRDELVNWLQSVFKRRGLNYDSLRERVGSLITMMDSVQVPTEVEVLANKIKTEGLK</sequence>
<dbReference type="CDD" id="cd00267">
    <property type="entry name" value="ABC_ATPase"/>
    <property type="match status" value="1"/>
</dbReference>
<dbReference type="GeneID" id="38667626"/>
<dbReference type="InterPro" id="IPR027417">
    <property type="entry name" value="P-loop_NTPase"/>
</dbReference>
<evidence type="ECO:0000313" key="2">
    <source>
        <dbReference type="EMBL" id="BBD73776.1"/>
    </source>
</evidence>
<feature type="domain" description="Endonuclease GajA/Old nuclease/RecF-like AAA" evidence="1">
    <location>
        <begin position="1"/>
        <end position="83"/>
    </location>
</feature>
<dbReference type="InterPro" id="IPR041685">
    <property type="entry name" value="AAA_GajA/Old/RecF-like"/>
</dbReference>
<reference evidence="2" key="3">
    <citation type="journal article" date="2019" name="BMC Res. Notes">
        <title>Complete genome sequence of the Sulfodiicoccus acidiphilus strain HS-1T, the first crenarchaeon that lacks polB3, isolated from an acidic hot spring in Ohwaku-dani, Hakone, Japan.</title>
        <authorList>
            <person name="Sakai H.D."/>
            <person name="Kurosawa N."/>
        </authorList>
    </citation>
    <scope>NUCLEOTIDE SEQUENCE</scope>
    <source>
        <strain evidence="2">HS-1</strain>
    </source>
</reference>
<dbReference type="OrthoDB" id="25344at2157"/>
<organism evidence="2 4">
    <name type="scientific">Sulfodiicoccus acidiphilus</name>
    <dbReference type="NCBI Taxonomy" id="1670455"/>
    <lineage>
        <taxon>Archaea</taxon>
        <taxon>Thermoproteota</taxon>
        <taxon>Thermoprotei</taxon>
        <taxon>Sulfolobales</taxon>
        <taxon>Sulfolobaceae</taxon>
        <taxon>Sulfodiicoccus</taxon>
    </lineage>
</organism>
<gene>
    <name evidence="3" type="ORF">GCM10007116_14810</name>
    <name evidence="2" type="ORF">HS1genome_2165</name>
</gene>
<name>A0A348B6H4_9CREN</name>
<proteinExistence type="predicted"/>
<evidence type="ECO:0000259" key="1">
    <source>
        <dbReference type="Pfam" id="PF13175"/>
    </source>
</evidence>
<dbReference type="EMBL" id="AP018553">
    <property type="protein sequence ID" value="BBD73776.1"/>
    <property type="molecule type" value="Genomic_DNA"/>
</dbReference>
<reference evidence="4" key="2">
    <citation type="submission" date="2018-04" db="EMBL/GenBank/DDBJ databases">
        <title>Complete genome sequence of Sulfodiicoccus acidiphilus strain HS-1.</title>
        <authorList>
            <person name="Sakai H.D."/>
            <person name="Kurosawa N."/>
        </authorList>
    </citation>
    <scope>NUCLEOTIDE SEQUENCE [LARGE SCALE GENOMIC DNA]</scope>
    <source>
        <strain evidence="4">HS-1</strain>
    </source>
</reference>
<dbReference type="Proteomes" id="UP000276741">
    <property type="component" value="Chromosome"/>
</dbReference>
<dbReference type="RefSeq" id="WP_126451046.1">
    <property type="nucleotide sequence ID" value="NZ_AP018553.1"/>
</dbReference>
<protein>
    <submittedName>
        <fullName evidence="2">ATPase</fullName>
    </submittedName>
</protein>
<reference evidence="3" key="4">
    <citation type="submission" date="2020-09" db="EMBL/GenBank/DDBJ databases">
        <authorList>
            <person name="Sun Q."/>
            <person name="Ohkuma M."/>
        </authorList>
    </citation>
    <scope>NUCLEOTIDE SEQUENCE</scope>
    <source>
        <strain evidence="3">JCM 31740</strain>
    </source>
</reference>
<dbReference type="Gene3D" id="3.40.50.300">
    <property type="entry name" value="P-loop containing nucleotide triphosphate hydrolases"/>
    <property type="match status" value="2"/>
</dbReference>
<dbReference type="AlphaFoldDB" id="A0A348B6H4"/>
<dbReference type="EMBL" id="BMQS01000012">
    <property type="protein sequence ID" value="GGT98270.1"/>
    <property type="molecule type" value="Genomic_DNA"/>
</dbReference>
<feature type="domain" description="Endonuclease GajA/Old nuclease/RecF-like AAA" evidence="1">
    <location>
        <begin position="206"/>
        <end position="284"/>
    </location>
</feature>
<evidence type="ECO:0000313" key="3">
    <source>
        <dbReference type="EMBL" id="GGT98270.1"/>
    </source>
</evidence>
<dbReference type="KEGG" id="sacd:HS1genome_2165"/>
<dbReference type="Pfam" id="PF13175">
    <property type="entry name" value="AAA_15"/>
    <property type="match status" value="2"/>
</dbReference>
<dbReference type="PANTHER" id="PTHR43581">
    <property type="entry name" value="ATP/GTP PHOSPHATASE"/>
    <property type="match status" value="1"/>
</dbReference>
<keyword evidence="4" id="KW-1185">Reference proteome</keyword>
<evidence type="ECO:0000313" key="4">
    <source>
        <dbReference type="Proteomes" id="UP000276741"/>
    </source>
</evidence>
<dbReference type="Proteomes" id="UP000616143">
    <property type="component" value="Unassembled WGS sequence"/>
</dbReference>
<dbReference type="SUPFAM" id="SSF52540">
    <property type="entry name" value="P-loop containing nucleoside triphosphate hydrolases"/>
    <property type="match status" value="1"/>
</dbReference>
<accession>A0A348B6H4</accession>
<dbReference type="InterPro" id="IPR051396">
    <property type="entry name" value="Bact_Antivir_Def_Nuclease"/>
</dbReference>
<dbReference type="PANTHER" id="PTHR43581:SF4">
    <property type="entry name" value="ATP_GTP PHOSPHATASE"/>
    <property type="match status" value="1"/>
</dbReference>
<reference evidence="3" key="1">
    <citation type="journal article" date="2014" name="Int. J. Syst. Evol. Microbiol.">
        <title>Complete genome sequence of Corynebacterium casei LMG S-19264T (=DSM 44701T), isolated from a smear-ripened cheese.</title>
        <authorList>
            <consortium name="US DOE Joint Genome Institute (JGI-PGF)"/>
            <person name="Walter F."/>
            <person name="Albersmeier A."/>
            <person name="Kalinowski J."/>
            <person name="Ruckert C."/>
        </authorList>
    </citation>
    <scope>NUCLEOTIDE SEQUENCE</scope>
    <source>
        <strain evidence="3">JCM 31740</strain>
    </source>
</reference>